<evidence type="ECO:0000313" key="3">
    <source>
        <dbReference type="Proteomes" id="UP000823632"/>
    </source>
</evidence>
<dbReference type="Gene3D" id="3.30.700.10">
    <property type="entry name" value="Glycoprotein, Type 4 Pilin"/>
    <property type="match status" value="1"/>
</dbReference>
<dbReference type="Pfam" id="PF07963">
    <property type="entry name" value="N_methyl"/>
    <property type="match status" value="1"/>
</dbReference>
<sequence>MKQTAFTLAEVLITLGIIGVVAAMTLPALLNRTQNKELESQFKKAYSELNQVAQLFKVENGVSVSEYVASIATGSSTTNANNFIPKLMKYYKGSKSFDDTKFSSTDEDGNVQSIRYDIYTMNGTKLAMGPCDDGGFYSEIGGRIYSFVGDPVNQGEDGPVVCVDINGMKGPNKYGYDLHIFYFTTDGFVFPMGQPHKNTTSDTYLGDHGSVNFFVTGKDYCKSTSAVANQGACAYYAMQNKNPQGEGNYWQDFLGRNR</sequence>
<dbReference type="Proteomes" id="UP000823632">
    <property type="component" value="Unassembled WGS sequence"/>
</dbReference>
<dbReference type="InterPro" id="IPR045584">
    <property type="entry name" value="Pilin-like"/>
</dbReference>
<dbReference type="NCBIfam" id="TIGR02532">
    <property type="entry name" value="IV_pilin_GFxxxE"/>
    <property type="match status" value="1"/>
</dbReference>
<keyword evidence="1" id="KW-0472">Membrane</keyword>
<evidence type="ECO:0000256" key="1">
    <source>
        <dbReference type="SAM" id="Phobius"/>
    </source>
</evidence>
<proteinExistence type="predicted"/>
<organism evidence="2 3">
    <name type="scientific">Candidatus Scatousia excrementipullorum</name>
    <dbReference type="NCBI Taxonomy" id="2840936"/>
    <lineage>
        <taxon>Bacteria</taxon>
        <taxon>Candidatus Scatousia</taxon>
    </lineage>
</organism>
<reference evidence="2" key="2">
    <citation type="journal article" date="2021" name="PeerJ">
        <title>Extensive microbial diversity within the chicken gut microbiome revealed by metagenomics and culture.</title>
        <authorList>
            <person name="Gilroy R."/>
            <person name="Ravi A."/>
            <person name="Getino M."/>
            <person name="Pursley I."/>
            <person name="Horton D.L."/>
            <person name="Alikhan N.F."/>
            <person name="Baker D."/>
            <person name="Gharbi K."/>
            <person name="Hall N."/>
            <person name="Watson M."/>
            <person name="Adriaenssens E.M."/>
            <person name="Foster-Nyarko E."/>
            <person name="Jarju S."/>
            <person name="Secka A."/>
            <person name="Antonio M."/>
            <person name="Oren A."/>
            <person name="Chaudhuri R.R."/>
            <person name="La Ragione R."/>
            <person name="Hildebrand F."/>
            <person name="Pallen M.J."/>
        </authorList>
    </citation>
    <scope>NUCLEOTIDE SEQUENCE</scope>
    <source>
        <strain evidence="2">10192</strain>
    </source>
</reference>
<keyword evidence="1" id="KW-0812">Transmembrane</keyword>
<dbReference type="EMBL" id="JADIND010000167">
    <property type="protein sequence ID" value="MBO8431227.1"/>
    <property type="molecule type" value="Genomic_DNA"/>
</dbReference>
<accession>A0A9D9H0N1</accession>
<protein>
    <submittedName>
        <fullName evidence="2">Type II secretion system protein</fullName>
    </submittedName>
</protein>
<comment type="caution">
    <text evidence="2">The sequence shown here is derived from an EMBL/GenBank/DDBJ whole genome shotgun (WGS) entry which is preliminary data.</text>
</comment>
<evidence type="ECO:0000313" key="2">
    <source>
        <dbReference type="EMBL" id="MBO8431227.1"/>
    </source>
</evidence>
<feature type="transmembrane region" description="Helical" evidence="1">
    <location>
        <begin position="6"/>
        <end position="30"/>
    </location>
</feature>
<dbReference type="AlphaFoldDB" id="A0A9D9H0N1"/>
<keyword evidence="1" id="KW-1133">Transmembrane helix</keyword>
<dbReference type="SUPFAM" id="SSF54523">
    <property type="entry name" value="Pili subunits"/>
    <property type="match status" value="1"/>
</dbReference>
<gene>
    <name evidence="2" type="ORF">IAC76_07550</name>
</gene>
<dbReference type="InterPro" id="IPR012902">
    <property type="entry name" value="N_methyl_site"/>
</dbReference>
<reference evidence="2" key="1">
    <citation type="submission" date="2020-10" db="EMBL/GenBank/DDBJ databases">
        <authorList>
            <person name="Gilroy R."/>
        </authorList>
    </citation>
    <scope>NUCLEOTIDE SEQUENCE</scope>
    <source>
        <strain evidence="2">10192</strain>
    </source>
</reference>
<name>A0A9D9H0N1_9BACT</name>